<reference evidence="2 3" key="1">
    <citation type="submission" date="2019-03" db="EMBL/GenBank/DDBJ databases">
        <title>Genomic Encyclopedia of Archaeal and Bacterial Type Strains, Phase II (KMG-II): from individual species to whole genera.</title>
        <authorList>
            <person name="Goeker M."/>
        </authorList>
    </citation>
    <scope>NUCLEOTIDE SEQUENCE [LARGE SCALE GENOMIC DNA]</scope>
    <source>
        <strain evidence="2 3">DSM 26433</strain>
    </source>
</reference>
<evidence type="ECO:0008006" key="4">
    <source>
        <dbReference type="Google" id="ProtNLM"/>
    </source>
</evidence>
<dbReference type="Proteomes" id="UP000295673">
    <property type="component" value="Unassembled WGS sequence"/>
</dbReference>
<organism evidence="2 3">
    <name type="scientific">Shimia isoporae</name>
    <dbReference type="NCBI Taxonomy" id="647720"/>
    <lineage>
        <taxon>Bacteria</taxon>
        <taxon>Pseudomonadati</taxon>
        <taxon>Pseudomonadota</taxon>
        <taxon>Alphaproteobacteria</taxon>
        <taxon>Rhodobacterales</taxon>
        <taxon>Roseobacteraceae</taxon>
    </lineage>
</organism>
<proteinExistence type="predicted"/>
<sequence>MTNVLVVPARSSNTVTAAWPDQFATDLNQKGALWVPFLFVTLDFLFEVPEAAMRNMRNVYRRYSMACATATIAIFIGFVMERTEASQAMVVPQGSLKPAPSLVVPASLGTGALPVEEEAARLPLPPMPKDYSTEIVLPGAPTVVATTDSLPKGLISEQSAAPEGNCEIELRAEAGAGAMVLLSLKAPCLSGERVTIEHGSLVFSELVGEEGVVTRSVPALAVEATFSARFANGQAASVTLEVDSLVFYERTVIRWTGNSGVELHAREFGASYGDDGHVWRGSARDISVLVGGMGGFLTELGDVRLPDAARAEVYTFPSVTAQRSGLISLSVEAEITEANCGKSISVQTERIKDGETVASREMAMDIPGCEAAGQFLVLKNLVEDLTIAQK</sequence>
<keyword evidence="1" id="KW-0472">Membrane</keyword>
<comment type="caution">
    <text evidence="2">The sequence shown here is derived from an EMBL/GenBank/DDBJ whole genome shotgun (WGS) entry which is preliminary data.</text>
</comment>
<accession>A0A4V2Q1Y6</accession>
<protein>
    <recommendedName>
        <fullName evidence="4">Translocase</fullName>
    </recommendedName>
</protein>
<keyword evidence="1" id="KW-0812">Transmembrane</keyword>
<dbReference type="AlphaFoldDB" id="A0A4V2Q1Y6"/>
<gene>
    <name evidence="2" type="ORF">BXY66_3616</name>
</gene>
<keyword evidence="1" id="KW-1133">Transmembrane helix</keyword>
<evidence type="ECO:0000256" key="1">
    <source>
        <dbReference type="SAM" id="Phobius"/>
    </source>
</evidence>
<keyword evidence="3" id="KW-1185">Reference proteome</keyword>
<dbReference type="EMBL" id="SMGR01000004">
    <property type="protein sequence ID" value="TCK99912.1"/>
    <property type="molecule type" value="Genomic_DNA"/>
</dbReference>
<evidence type="ECO:0000313" key="3">
    <source>
        <dbReference type="Proteomes" id="UP000295673"/>
    </source>
</evidence>
<name>A0A4V2Q1Y6_9RHOB</name>
<evidence type="ECO:0000313" key="2">
    <source>
        <dbReference type="EMBL" id="TCK99912.1"/>
    </source>
</evidence>
<feature type="transmembrane region" description="Helical" evidence="1">
    <location>
        <begin position="60"/>
        <end position="80"/>
    </location>
</feature>